<dbReference type="Proteomes" id="UP000233160">
    <property type="component" value="Unassembled WGS sequence"/>
</dbReference>
<keyword evidence="2" id="KW-1185">Reference proteome</keyword>
<name>A0A2K6G6M8_PROCO</name>
<proteinExistence type="predicted"/>
<dbReference type="Ensembl" id="ENSPCOT00000032557.1">
    <property type="protein sequence ID" value="ENSPCOP00000021887.1"/>
    <property type="gene ID" value="ENSPCOG00000022995.1"/>
</dbReference>
<sequence>MDGWLTDSSLVLRLQISDYIAWQFSTRTNFFAEGHTYAIREFTASPSLLKLWVLLPDCGDARELT</sequence>
<evidence type="ECO:0000313" key="1">
    <source>
        <dbReference type="Ensembl" id="ENSPCOP00000021887.1"/>
    </source>
</evidence>
<dbReference type="GeneTree" id="ENSGT00910000147043"/>
<protein>
    <submittedName>
        <fullName evidence="1">Uncharacterized protein</fullName>
    </submittedName>
</protein>
<reference evidence="1" key="1">
    <citation type="submission" date="2025-08" db="UniProtKB">
        <authorList>
            <consortium name="Ensembl"/>
        </authorList>
    </citation>
    <scope>IDENTIFICATION</scope>
</reference>
<organism evidence="1 2">
    <name type="scientific">Propithecus coquereli</name>
    <name type="common">Coquerel's sifaka</name>
    <name type="synonym">Propithecus verreauxi coquereli</name>
    <dbReference type="NCBI Taxonomy" id="379532"/>
    <lineage>
        <taxon>Eukaryota</taxon>
        <taxon>Metazoa</taxon>
        <taxon>Chordata</taxon>
        <taxon>Craniata</taxon>
        <taxon>Vertebrata</taxon>
        <taxon>Euteleostomi</taxon>
        <taxon>Mammalia</taxon>
        <taxon>Eutheria</taxon>
        <taxon>Euarchontoglires</taxon>
        <taxon>Primates</taxon>
        <taxon>Strepsirrhini</taxon>
        <taxon>Lemuriformes</taxon>
        <taxon>Indriidae</taxon>
        <taxon>Propithecus</taxon>
    </lineage>
</organism>
<dbReference type="OMA" id="YAIREFT"/>
<evidence type="ECO:0000313" key="2">
    <source>
        <dbReference type="Proteomes" id="UP000233160"/>
    </source>
</evidence>
<accession>A0A2K6G6M8</accession>
<dbReference type="AlphaFoldDB" id="A0A2K6G6M8"/>
<reference evidence="1" key="2">
    <citation type="submission" date="2025-09" db="UniProtKB">
        <authorList>
            <consortium name="Ensembl"/>
        </authorList>
    </citation>
    <scope>IDENTIFICATION</scope>
</reference>